<name>A0A127B792_9EURY</name>
<dbReference type="AlphaFoldDB" id="A0A127B792"/>
<dbReference type="KEGG" id="pyc:TQ32_01220"/>
<evidence type="ECO:0000313" key="2">
    <source>
        <dbReference type="EMBL" id="AMM53270.1"/>
    </source>
</evidence>
<dbReference type="PATRIC" id="fig|1609559.3.peg.255"/>
<dbReference type="EMBL" id="CP010835">
    <property type="protein sequence ID" value="AMM53270.1"/>
    <property type="molecule type" value="Genomic_DNA"/>
</dbReference>
<dbReference type="RefSeq" id="WP_068320244.1">
    <property type="nucleotide sequence ID" value="NZ_CP122538.1"/>
</dbReference>
<dbReference type="PANTHER" id="PTHR32022:SF10">
    <property type="entry name" value="D-GLUTAMATE CYCLASE, MITOCHONDRIAL"/>
    <property type="match status" value="1"/>
</dbReference>
<dbReference type="STRING" id="1609559.TQ32_01220"/>
<feature type="domain" description="D-glutamate cyclase-like C-terminal" evidence="1">
    <location>
        <begin position="2"/>
        <end position="246"/>
    </location>
</feature>
<evidence type="ECO:0000259" key="1">
    <source>
        <dbReference type="Pfam" id="PF14336"/>
    </source>
</evidence>
<dbReference type="InterPro" id="IPR025504">
    <property type="entry name" value="GLUCM_C"/>
</dbReference>
<organism evidence="2 3">
    <name type="scientific">Pyrococcus kukulkanii</name>
    <dbReference type="NCBI Taxonomy" id="1609559"/>
    <lineage>
        <taxon>Archaea</taxon>
        <taxon>Methanobacteriati</taxon>
        <taxon>Methanobacteriota</taxon>
        <taxon>Thermococci</taxon>
        <taxon>Thermococcales</taxon>
        <taxon>Thermococcaceae</taxon>
        <taxon>Pyrococcus</taxon>
    </lineage>
</organism>
<proteinExistence type="predicted"/>
<dbReference type="Pfam" id="PF14336">
    <property type="entry name" value="GLUCM-like_C"/>
    <property type="match status" value="1"/>
</dbReference>
<gene>
    <name evidence="2" type="ORF">TQ32_01220</name>
</gene>
<protein>
    <recommendedName>
        <fullName evidence="1">D-glutamate cyclase-like C-terminal domain-containing protein</fullName>
    </recommendedName>
</protein>
<reference evidence="3" key="1">
    <citation type="submission" date="2015-02" db="EMBL/GenBank/DDBJ databases">
        <title>Pyrococcus kukulkanii sp. nov., a novel hyperthermophilic archaeon isolated from a deep-sea hydrothermal vent at the Guaymas Basin.</title>
        <authorList>
            <person name="Oger P.M."/>
            <person name="Callac N."/>
            <person name="Jebbar M."/>
            <person name="Godfroy A."/>
        </authorList>
    </citation>
    <scope>NUCLEOTIDE SEQUENCE [LARGE SCALE GENOMIC DNA]</scope>
    <source>
        <strain evidence="3">NCB100</strain>
    </source>
</reference>
<dbReference type="OrthoDB" id="86109at2157"/>
<reference evidence="2 3" key="2">
    <citation type="journal article" date="2016" name="Int. J. Syst. Evol. Microbiol.">
        <title>Pyrococcus kukulkanii sp. nov., a hyperthermophilic, piezophilic archaeon isolated from a deep-sea hydrothermal vent.</title>
        <authorList>
            <person name="Callac N."/>
            <person name="Oger P."/>
            <person name="Lesongeur F."/>
            <person name="Rattray J.E."/>
            <person name="Vannier P."/>
            <person name="Michoud G."/>
            <person name="Beauverger M."/>
            <person name="Gayet N."/>
            <person name="Rouxel O."/>
            <person name="Jebbar M."/>
            <person name="Godfroy A."/>
        </authorList>
    </citation>
    <scope>NUCLEOTIDE SEQUENCE [LARGE SCALE GENOMIC DNA]</scope>
    <source>
        <strain evidence="2 3">NCB100</strain>
    </source>
</reference>
<dbReference type="Proteomes" id="UP000070587">
    <property type="component" value="Chromosome"/>
</dbReference>
<accession>A0A127B792</accession>
<dbReference type="PANTHER" id="PTHR32022">
    <property type="entry name" value="D-GLUTAMATE CYCLASE, MITOCHONDRIAL"/>
    <property type="match status" value="1"/>
</dbReference>
<dbReference type="Gene3D" id="3.90.1640.20">
    <property type="entry name" value="TON_0340"/>
    <property type="match status" value="1"/>
</dbReference>
<sequence>MIDHLISTDIGNRGVQRLYFILKKTRPNYLEKSTEILLSSKTVLIVSDFPIPPMMIPETDGPPGALALALALDELGKRAVILTQDIIAEGLRRFYRRVITDFPKEQFSCIVSIETPGRAKDGKYYSFSGMEIKVRRYDELFINAKVPTIGIGDGGNEIGMGNLNLEGKYYSTVKTTELIVAGVSNWGAYGLVAGLSIKTGQNLLRDYEEAEVVKTLVEAGAIDGITKRREVSVDGLPMSIHSKMLGLIKEIIKLRVH</sequence>
<evidence type="ECO:0000313" key="3">
    <source>
        <dbReference type="Proteomes" id="UP000070587"/>
    </source>
</evidence>